<keyword evidence="8 10" id="KW-0653">Protein transport</keyword>
<dbReference type="Pfam" id="PF03548">
    <property type="entry name" value="LolA"/>
    <property type="match status" value="1"/>
</dbReference>
<evidence type="ECO:0000256" key="2">
    <source>
        <dbReference type="ARBA" id="ARBA00007615"/>
    </source>
</evidence>
<keyword evidence="14" id="KW-1185">Reference proteome</keyword>
<dbReference type="AlphaFoldDB" id="A0AAW8NMY3"/>
<protein>
    <recommendedName>
        <fullName evidence="4 10">Outer-membrane lipoprotein carrier protein</fullName>
    </recommendedName>
</protein>
<keyword evidence="5 10" id="KW-0813">Transport</keyword>
<accession>A0AAW8NMY3</accession>
<comment type="subunit">
    <text evidence="3 10">Monomer.</text>
</comment>
<evidence type="ECO:0000256" key="3">
    <source>
        <dbReference type="ARBA" id="ARBA00011245"/>
    </source>
</evidence>
<evidence type="ECO:0000256" key="10">
    <source>
        <dbReference type="HAMAP-Rule" id="MF_00240"/>
    </source>
</evidence>
<evidence type="ECO:0000313" key="11">
    <source>
        <dbReference type="EMBL" id="MDR8523881.1"/>
    </source>
</evidence>
<evidence type="ECO:0000256" key="9">
    <source>
        <dbReference type="ARBA" id="ARBA00023186"/>
    </source>
</evidence>
<evidence type="ECO:0000256" key="4">
    <source>
        <dbReference type="ARBA" id="ARBA00014035"/>
    </source>
</evidence>
<dbReference type="InterPro" id="IPR018323">
    <property type="entry name" value="OM_lipoprot_carrier_LolA_Pbac"/>
</dbReference>
<proteinExistence type="inferred from homology"/>
<evidence type="ECO:0000256" key="8">
    <source>
        <dbReference type="ARBA" id="ARBA00022927"/>
    </source>
</evidence>
<comment type="subcellular location">
    <subcellularLocation>
        <location evidence="1 10">Periplasm</location>
    </subcellularLocation>
</comment>
<gene>
    <name evidence="10 11" type="primary">lolA</name>
    <name evidence="11" type="ORF">OS133_09375</name>
    <name evidence="12" type="ORF">OS134_06340</name>
</gene>
<dbReference type="Proteomes" id="UP001259340">
    <property type="component" value="Unassembled WGS sequence"/>
</dbReference>
<dbReference type="Proteomes" id="UP001271263">
    <property type="component" value="Unassembled WGS sequence"/>
</dbReference>
<dbReference type="CDD" id="cd16325">
    <property type="entry name" value="LolA"/>
    <property type="match status" value="1"/>
</dbReference>
<dbReference type="EMBL" id="JAPMLE010000001">
    <property type="protein sequence ID" value="MDR8523881.1"/>
    <property type="molecule type" value="Genomic_DNA"/>
</dbReference>
<dbReference type="RefSeq" id="WP_028768943.1">
    <property type="nucleotide sequence ID" value="NZ_JAPMLA010000001.1"/>
</dbReference>
<dbReference type="NCBIfam" id="TIGR00547">
    <property type="entry name" value="lolA"/>
    <property type="match status" value="1"/>
</dbReference>
<evidence type="ECO:0000313" key="12">
    <source>
        <dbReference type="EMBL" id="MDW4823684.1"/>
    </source>
</evidence>
<dbReference type="GO" id="GO:0042953">
    <property type="term" value="P:lipoprotein transport"/>
    <property type="evidence" value="ECO:0007669"/>
    <property type="project" value="InterPro"/>
</dbReference>
<reference evidence="12 14" key="1">
    <citation type="journal article" date="2022" name="bioRxiv">
        <title>Prophages regulate Shewanella fidelis 3313 motility and biofilm formation: implications for gut colonization dynamics in Ciona robusta.</title>
        <authorList>
            <person name="Natarajan O."/>
            <person name="Gibboney S.L."/>
            <person name="Young M.N."/>
            <person name="Lim S.J."/>
            <person name="Pluta N."/>
            <person name="Atkinson C.G."/>
            <person name="Leigh B.A."/>
            <person name="Liberti A."/>
            <person name="Kees E.D."/>
            <person name="Breitbart M."/>
            <person name="Gralnick J.A."/>
            <person name="Dishaw L.J."/>
        </authorList>
    </citation>
    <scope>NUCLEOTIDE SEQUENCE [LARGE SCALE GENOMIC DNA]</scope>
    <source>
        <strain evidence="12 14">JG4066</strain>
    </source>
</reference>
<evidence type="ECO:0000313" key="13">
    <source>
        <dbReference type="Proteomes" id="UP001259340"/>
    </source>
</evidence>
<dbReference type="GO" id="GO:0044874">
    <property type="term" value="P:lipoprotein localization to outer membrane"/>
    <property type="evidence" value="ECO:0007669"/>
    <property type="project" value="UniProtKB-UniRule"/>
</dbReference>
<evidence type="ECO:0000313" key="14">
    <source>
        <dbReference type="Proteomes" id="UP001271263"/>
    </source>
</evidence>
<organism evidence="11 13">
    <name type="scientific">Shewanella fidelis</name>
    <dbReference type="NCBI Taxonomy" id="173509"/>
    <lineage>
        <taxon>Bacteria</taxon>
        <taxon>Pseudomonadati</taxon>
        <taxon>Pseudomonadota</taxon>
        <taxon>Gammaproteobacteria</taxon>
        <taxon>Alteromonadales</taxon>
        <taxon>Shewanellaceae</taxon>
        <taxon>Shewanella</taxon>
    </lineage>
</organism>
<comment type="caution">
    <text evidence="11">The sequence shown here is derived from an EMBL/GenBank/DDBJ whole genome shotgun (WGS) entry which is preliminary data.</text>
</comment>
<evidence type="ECO:0000256" key="6">
    <source>
        <dbReference type="ARBA" id="ARBA00022729"/>
    </source>
</evidence>
<keyword evidence="6 10" id="KW-0732">Signal</keyword>
<evidence type="ECO:0000256" key="1">
    <source>
        <dbReference type="ARBA" id="ARBA00004418"/>
    </source>
</evidence>
<name>A0AAW8NMY3_9GAMM</name>
<comment type="function">
    <text evidence="10">Participates in the translocation of lipoproteins from the inner membrane to the outer membrane. Only forms a complex with a lipoprotein if the residue after the N-terminal Cys is not an aspartate (The Asp acts as a targeting signal to indicate that the lipoprotein should stay in the inner membrane).</text>
</comment>
<dbReference type="Gene3D" id="2.50.20.10">
    <property type="entry name" value="Lipoprotein localisation LolA/LolB/LppX"/>
    <property type="match status" value="1"/>
</dbReference>
<dbReference type="HAMAP" id="MF_00240">
    <property type="entry name" value="LolA"/>
    <property type="match status" value="1"/>
</dbReference>
<feature type="chain" id="PRO_5043067035" description="Outer-membrane lipoprotein carrier protein" evidence="10">
    <location>
        <begin position="23"/>
        <end position="208"/>
    </location>
</feature>
<dbReference type="GO" id="GO:0030288">
    <property type="term" value="C:outer membrane-bounded periplasmic space"/>
    <property type="evidence" value="ECO:0007669"/>
    <property type="project" value="TreeGrafter"/>
</dbReference>
<evidence type="ECO:0000256" key="7">
    <source>
        <dbReference type="ARBA" id="ARBA00022764"/>
    </source>
</evidence>
<evidence type="ECO:0000256" key="5">
    <source>
        <dbReference type="ARBA" id="ARBA00022448"/>
    </source>
</evidence>
<keyword evidence="11" id="KW-0449">Lipoprotein</keyword>
<keyword evidence="7 10" id="KW-0574">Periplasm</keyword>
<dbReference type="InterPro" id="IPR004564">
    <property type="entry name" value="OM_lipoprot_carrier_LolA-like"/>
</dbReference>
<dbReference type="SUPFAM" id="SSF89392">
    <property type="entry name" value="Prokaryotic lipoproteins and lipoprotein localization factors"/>
    <property type="match status" value="1"/>
</dbReference>
<sequence length="208" mass="23215" precursor="true">MKRLLTIAALGLPMLYQVPALATDAENLKVKLAEIKSLKADFSQTVTDLNNKVIQTGEGVFALSQPNQFYWHLTAPDESLIVADGTDVWVYNPFAEEVSVMDINQAINASPIALLVHSDDATWSQYNVKQKDNCFDISPKDTDSGVSEVQVCFNQTSLTQMVLTDQQGNISDFRLSNQNKIAENDRDLFKFVVPDDVDIDDQRLKLTN</sequence>
<dbReference type="PANTHER" id="PTHR35869:SF1">
    <property type="entry name" value="OUTER-MEMBRANE LIPOPROTEIN CARRIER PROTEIN"/>
    <property type="match status" value="1"/>
</dbReference>
<dbReference type="PANTHER" id="PTHR35869">
    <property type="entry name" value="OUTER-MEMBRANE LIPOPROTEIN CARRIER PROTEIN"/>
    <property type="match status" value="1"/>
</dbReference>
<feature type="signal peptide" evidence="10">
    <location>
        <begin position="1"/>
        <end position="22"/>
    </location>
</feature>
<dbReference type="EMBL" id="JAPMLD010000002">
    <property type="protein sequence ID" value="MDW4823684.1"/>
    <property type="molecule type" value="Genomic_DNA"/>
</dbReference>
<reference evidence="11" key="2">
    <citation type="submission" date="2022-11" db="EMBL/GenBank/DDBJ databases">
        <title>Prophages regulate Shewanella fidelis motility and biofilm formation: implications for gut colonization dynamics in Ciona robusta.</title>
        <authorList>
            <person name="Natarajan O."/>
            <person name="Gibboney S.L."/>
            <person name="Young M.N."/>
            <person name="Lim S.J."/>
            <person name="Pluta N."/>
            <person name="Atkinson C.G.F."/>
            <person name="Leigh B.A."/>
            <person name="Liberti A."/>
            <person name="Kees E."/>
            <person name="Breitbart M."/>
            <person name="Gralnick J."/>
            <person name="Dishaw L.J."/>
        </authorList>
    </citation>
    <scope>NUCLEOTIDE SEQUENCE</scope>
    <source>
        <strain evidence="11">3313</strain>
    </source>
</reference>
<comment type="similarity">
    <text evidence="2 10">Belongs to the LolA family.</text>
</comment>
<dbReference type="InterPro" id="IPR029046">
    <property type="entry name" value="LolA/LolB/LppX"/>
</dbReference>
<keyword evidence="9 10" id="KW-0143">Chaperone</keyword>